<evidence type="ECO:0000313" key="11">
    <source>
        <dbReference type="Proteomes" id="UP001275049"/>
    </source>
</evidence>
<evidence type="ECO:0000259" key="7">
    <source>
        <dbReference type="Pfam" id="PF07005"/>
    </source>
</evidence>
<keyword evidence="3" id="KW-0547">Nucleotide-binding</keyword>
<dbReference type="Proteomes" id="UP001281731">
    <property type="component" value="Unassembled WGS sequence"/>
</dbReference>
<dbReference type="RefSeq" id="WP_320755403.1">
    <property type="nucleotide sequence ID" value="NZ_JAWNGA010000012.1"/>
</dbReference>
<comment type="caution">
    <text evidence="10">The sequence shown here is derived from an EMBL/GenBank/DDBJ whole genome shotgun (WGS) entry which is preliminary data.</text>
</comment>
<dbReference type="InterPro" id="IPR031475">
    <property type="entry name" value="NBD_C"/>
</dbReference>
<feature type="domain" description="Four-carbon acid sugar kinase N-terminal" evidence="7">
    <location>
        <begin position="2"/>
        <end position="135"/>
    </location>
</feature>
<dbReference type="EMBL" id="JAWNGA010000012">
    <property type="protein sequence ID" value="MDY5133457.1"/>
    <property type="molecule type" value="Genomic_DNA"/>
</dbReference>
<dbReference type="GO" id="GO:0005524">
    <property type="term" value="F:ATP binding"/>
    <property type="evidence" value="ECO:0007669"/>
    <property type="project" value="UniProtKB-KW"/>
</dbReference>
<dbReference type="Gene3D" id="3.40.50.10840">
    <property type="entry name" value="Putative sugar-binding, N-terminal domain"/>
    <property type="match status" value="1"/>
</dbReference>
<keyword evidence="11" id="KW-1185">Reference proteome</keyword>
<evidence type="ECO:0000256" key="5">
    <source>
        <dbReference type="ARBA" id="ARBA00022840"/>
    </source>
</evidence>
<comment type="similarity">
    <text evidence="1">Belongs to the four-carbon acid sugar kinase family.</text>
</comment>
<evidence type="ECO:0000259" key="8">
    <source>
        <dbReference type="Pfam" id="PF17042"/>
    </source>
</evidence>
<organism evidence="10 12">
    <name type="scientific">Actinotignum urinale</name>
    <dbReference type="NCBI Taxonomy" id="190146"/>
    <lineage>
        <taxon>Bacteria</taxon>
        <taxon>Bacillati</taxon>
        <taxon>Actinomycetota</taxon>
        <taxon>Actinomycetes</taxon>
        <taxon>Actinomycetales</taxon>
        <taxon>Actinomycetaceae</taxon>
        <taxon>Actinotignum</taxon>
    </lineage>
</organism>
<accession>A0AAW9HN39</accession>
<dbReference type="AlphaFoldDB" id="A0AAW9HN39"/>
<evidence type="ECO:0000256" key="3">
    <source>
        <dbReference type="ARBA" id="ARBA00022741"/>
    </source>
</evidence>
<dbReference type="EMBL" id="JAWNGC010000007">
    <property type="protein sequence ID" value="MDY5155301.1"/>
    <property type="molecule type" value="Genomic_DNA"/>
</dbReference>
<protein>
    <submittedName>
        <fullName evidence="10">Nucleotide-binding domain containing protein</fullName>
    </submittedName>
</protein>
<reference evidence="10 11" key="1">
    <citation type="submission" date="2023-10" db="EMBL/GenBank/DDBJ databases">
        <title>Whole Genome based description of the genera Actinobaculum and Actinotignum reveals a complex phylogenetic relationship within the species included in the genus Actinotignum.</title>
        <authorList>
            <person name="Jensen C.S."/>
            <person name="Dargis R."/>
            <person name="Kemp M."/>
            <person name="Christensen J.J."/>
        </authorList>
    </citation>
    <scope>NUCLEOTIDE SEQUENCE</scope>
    <source>
        <strain evidence="10">SLA_B511</strain>
        <strain evidence="9 11">SLA_B974</strain>
    </source>
</reference>
<gene>
    <name evidence="10" type="ORF">R6G80_06135</name>
    <name evidence="9" type="ORF">R6G86_06865</name>
</gene>
<evidence type="ECO:0000256" key="1">
    <source>
        <dbReference type="ARBA" id="ARBA00005715"/>
    </source>
</evidence>
<sequence>MDGIIIVPAFGDAGRITVRTVHYAGSVQDGFIPVGESEYSRDNTFGYTSSSIPDWVEEKTGGEVPAGNVARITLDTLRSSTEEAVKILEGTHNRQCVSVDIVTEEDLRLLSLALIRAESAGKRFIYRVGPPFVRARIGQDITPPLDEARISQARRADGLAPHGLIMVGSHVDITTRQLNYLRSHADLVELEIEAAKVIDDATREAHIEDLVTTAVHSLGEKNVVIATSRTVIKGKDGEESLSISRKISSAVVEIVQKILERRPPKFVIAKGGITSSDVATKGLSIRHATVIGPMLPGIVSLWSGQDGPAQGIPYIVFAGNVGDETSLAEVAEKLTRA</sequence>
<evidence type="ECO:0000313" key="9">
    <source>
        <dbReference type="EMBL" id="MDY5133457.1"/>
    </source>
</evidence>
<dbReference type="SUPFAM" id="SSF142764">
    <property type="entry name" value="YgbK-like"/>
    <property type="match status" value="1"/>
</dbReference>
<dbReference type="InterPro" id="IPR042213">
    <property type="entry name" value="NBD_C_sf"/>
</dbReference>
<dbReference type="Pfam" id="PF07005">
    <property type="entry name" value="SBD_N"/>
    <property type="match status" value="1"/>
</dbReference>
<keyword evidence="2" id="KW-0808">Transferase</keyword>
<feature type="domain" description="Four-carbon acid sugar kinase nucleotide binding" evidence="8">
    <location>
        <begin position="164"/>
        <end position="327"/>
    </location>
</feature>
<dbReference type="InterPro" id="IPR010737">
    <property type="entry name" value="4-carb_acid_sugar_kinase_N"/>
</dbReference>
<keyword evidence="6" id="KW-0119">Carbohydrate metabolism</keyword>
<keyword evidence="4" id="KW-0418">Kinase</keyword>
<evidence type="ECO:0000313" key="10">
    <source>
        <dbReference type="EMBL" id="MDY5155301.1"/>
    </source>
</evidence>
<evidence type="ECO:0000256" key="2">
    <source>
        <dbReference type="ARBA" id="ARBA00022679"/>
    </source>
</evidence>
<proteinExistence type="inferred from homology"/>
<keyword evidence="5" id="KW-0067">ATP-binding</keyword>
<name>A0AAW9HN39_9ACTO</name>
<dbReference type="GO" id="GO:0016301">
    <property type="term" value="F:kinase activity"/>
    <property type="evidence" value="ECO:0007669"/>
    <property type="project" value="UniProtKB-KW"/>
</dbReference>
<dbReference type="Pfam" id="PF17042">
    <property type="entry name" value="NBD_C"/>
    <property type="match status" value="1"/>
</dbReference>
<dbReference type="InterPro" id="IPR037051">
    <property type="entry name" value="4-carb_acid_sugar_kinase_N_sf"/>
</dbReference>
<evidence type="ECO:0000256" key="4">
    <source>
        <dbReference type="ARBA" id="ARBA00022777"/>
    </source>
</evidence>
<dbReference type="Proteomes" id="UP001275049">
    <property type="component" value="Unassembled WGS sequence"/>
</dbReference>
<dbReference type="Gene3D" id="3.40.980.20">
    <property type="entry name" value="Four-carbon acid sugar kinase, nucleotide binding domain"/>
    <property type="match status" value="1"/>
</dbReference>
<evidence type="ECO:0000313" key="12">
    <source>
        <dbReference type="Proteomes" id="UP001281731"/>
    </source>
</evidence>
<evidence type="ECO:0000256" key="6">
    <source>
        <dbReference type="ARBA" id="ARBA00023277"/>
    </source>
</evidence>